<dbReference type="CDD" id="cd03228">
    <property type="entry name" value="ABCC_MRP_Like"/>
    <property type="match status" value="1"/>
</dbReference>
<sequence length="579" mass="67316">MKEFKFLIKKMANLEPIMFLLIALYGLFVGIKPFLWIISPAYILENYQTNPKVFPIFFIGLFFISSLISFFDAFVMGNYRMRMNHVRYKLMNMITEYSLYLPYAKKKEKKESEKISDAMKAVESPWHGVGGIMMDLPNVFALLISIGGFLWIFASMDLWILATTIILTIISWSLLNQVPKSYDKYWEEMSPNWDKFSKLNNEMKSPLSKQDILIFDTIRIFKSYYGKTNRDRIKRLGDVNTKTLRIFTLANVFNLIRDGLIIFWLMTGLISGRISIANFYVYFTAIFAFIAFNHQTMWVFSDIRKNFTAFKPFFRIKDVYKEDKQEIYPDQMEIVLDNVSFKYPGTDTYVLENINLKIKDSETIALVGENGAGKSTLALILAGLYKPTKGNILINGEDIKESKIDYKKLVSAVFQDSNLLPFSFKENILMSTEDRKIDDIYKMTHLDEIINKYEKKDDQTLLRILDNDGVDLSGGQKQRLFLARAIAKSKAKLLILDEPTAQLDALNERELYMLYDDLTHDKSSIFISHRLASTKFCDRIIYLKDGKIIANGAHEELMESCEDYKDLYNLQAKNYKEVL</sequence>
<proteinExistence type="predicted"/>
<evidence type="ECO:0000256" key="4">
    <source>
        <dbReference type="ARBA" id="ARBA00022840"/>
    </source>
</evidence>
<feature type="domain" description="ABC transporter" evidence="8">
    <location>
        <begin position="334"/>
        <end position="570"/>
    </location>
</feature>
<feature type="transmembrane region" description="Helical" evidence="7">
    <location>
        <begin position="158"/>
        <end position="175"/>
    </location>
</feature>
<dbReference type="RefSeq" id="WP_004828802.1">
    <property type="nucleotide sequence ID" value="NZ_JRMW01000032.1"/>
</dbReference>
<dbReference type="InterPro" id="IPR027417">
    <property type="entry name" value="P-loop_NTPase"/>
</dbReference>
<dbReference type="AlphaFoldDB" id="A0A095YCL5"/>
<dbReference type="Gene3D" id="3.40.50.300">
    <property type="entry name" value="P-loop containing nucleotide triphosphate hydrolases"/>
    <property type="match status" value="1"/>
</dbReference>
<keyword evidence="6 7" id="KW-0472">Membrane</keyword>
<dbReference type="SUPFAM" id="SSF52540">
    <property type="entry name" value="P-loop containing nucleoside triphosphate hydrolases"/>
    <property type="match status" value="1"/>
</dbReference>
<dbReference type="GO" id="GO:0005886">
    <property type="term" value="C:plasma membrane"/>
    <property type="evidence" value="ECO:0007669"/>
    <property type="project" value="UniProtKB-SubCell"/>
</dbReference>
<evidence type="ECO:0000313" key="10">
    <source>
        <dbReference type="Proteomes" id="UP000029579"/>
    </source>
</evidence>
<dbReference type="PANTHER" id="PTHR24221">
    <property type="entry name" value="ATP-BINDING CASSETTE SUB-FAMILY B"/>
    <property type="match status" value="1"/>
</dbReference>
<dbReference type="InterPro" id="IPR003593">
    <property type="entry name" value="AAA+_ATPase"/>
</dbReference>
<evidence type="ECO:0000256" key="2">
    <source>
        <dbReference type="ARBA" id="ARBA00022692"/>
    </source>
</evidence>
<evidence type="ECO:0000313" key="9">
    <source>
        <dbReference type="EMBL" id="KGF04297.1"/>
    </source>
</evidence>
<gene>
    <name evidence="9" type="ORF">HMPREF1630_04605</name>
</gene>
<dbReference type="PANTHER" id="PTHR24221:SF654">
    <property type="entry name" value="ATP-BINDING CASSETTE SUB-FAMILY B MEMBER 6"/>
    <property type="match status" value="1"/>
</dbReference>
<organism evidence="9 10">
    <name type="scientific">Anaerococcus lactolyticus S7-1-13</name>
    <dbReference type="NCBI Taxonomy" id="1284686"/>
    <lineage>
        <taxon>Bacteria</taxon>
        <taxon>Bacillati</taxon>
        <taxon>Bacillota</taxon>
        <taxon>Tissierellia</taxon>
        <taxon>Tissierellales</taxon>
        <taxon>Peptoniphilaceae</taxon>
        <taxon>Anaerococcus</taxon>
    </lineage>
</organism>
<name>A0A095YCL5_9FIRM</name>
<keyword evidence="4" id="KW-0067">ATP-binding</keyword>
<feature type="transmembrane region" description="Helical" evidence="7">
    <location>
        <begin position="56"/>
        <end position="79"/>
    </location>
</feature>
<reference evidence="9 10" key="1">
    <citation type="submission" date="2014-07" db="EMBL/GenBank/DDBJ databases">
        <authorList>
            <person name="McCorrison J."/>
            <person name="Sanka R."/>
            <person name="Torralba M."/>
            <person name="Gillis M."/>
            <person name="Haft D.H."/>
            <person name="Methe B."/>
            <person name="Sutton G."/>
            <person name="Nelson K.E."/>
        </authorList>
    </citation>
    <scope>NUCLEOTIDE SEQUENCE [LARGE SCALE GENOMIC DNA]</scope>
    <source>
        <strain evidence="9 10">S7-1-13</strain>
    </source>
</reference>
<keyword evidence="3" id="KW-0547">Nucleotide-binding</keyword>
<accession>A0A095YCL5</accession>
<evidence type="ECO:0000256" key="3">
    <source>
        <dbReference type="ARBA" id="ARBA00022741"/>
    </source>
</evidence>
<evidence type="ECO:0000256" key="1">
    <source>
        <dbReference type="ARBA" id="ARBA00004651"/>
    </source>
</evidence>
<feature type="transmembrane region" description="Helical" evidence="7">
    <location>
        <begin position="20"/>
        <end position="44"/>
    </location>
</feature>
<dbReference type="InterPro" id="IPR036640">
    <property type="entry name" value="ABC1_TM_sf"/>
</dbReference>
<dbReference type="Pfam" id="PF00005">
    <property type="entry name" value="ABC_tran"/>
    <property type="match status" value="1"/>
</dbReference>
<dbReference type="Proteomes" id="UP000029579">
    <property type="component" value="Unassembled WGS sequence"/>
</dbReference>
<keyword evidence="5 7" id="KW-1133">Transmembrane helix</keyword>
<dbReference type="SUPFAM" id="SSF90123">
    <property type="entry name" value="ABC transporter transmembrane region"/>
    <property type="match status" value="1"/>
</dbReference>
<dbReference type="SMART" id="SM00382">
    <property type="entry name" value="AAA"/>
    <property type="match status" value="1"/>
</dbReference>
<evidence type="ECO:0000259" key="8">
    <source>
        <dbReference type="PROSITE" id="PS50893"/>
    </source>
</evidence>
<dbReference type="InterPro" id="IPR017871">
    <property type="entry name" value="ABC_transporter-like_CS"/>
</dbReference>
<dbReference type="GO" id="GO:0016887">
    <property type="term" value="F:ATP hydrolysis activity"/>
    <property type="evidence" value="ECO:0007669"/>
    <property type="project" value="InterPro"/>
</dbReference>
<keyword evidence="2 7" id="KW-0812">Transmembrane</keyword>
<comment type="caution">
    <text evidence="9">The sequence shown here is derived from an EMBL/GenBank/DDBJ whole genome shotgun (WGS) entry which is preliminary data.</text>
</comment>
<dbReference type="PROSITE" id="PS50893">
    <property type="entry name" value="ABC_TRANSPORTER_2"/>
    <property type="match status" value="1"/>
</dbReference>
<feature type="transmembrane region" description="Helical" evidence="7">
    <location>
        <begin position="279"/>
        <end position="300"/>
    </location>
</feature>
<dbReference type="PROSITE" id="PS00211">
    <property type="entry name" value="ABC_TRANSPORTER_1"/>
    <property type="match status" value="1"/>
</dbReference>
<feature type="transmembrane region" description="Helical" evidence="7">
    <location>
        <begin position="129"/>
        <end position="152"/>
    </location>
</feature>
<dbReference type="OrthoDB" id="9806127at2"/>
<dbReference type="GO" id="GO:0005524">
    <property type="term" value="F:ATP binding"/>
    <property type="evidence" value="ECO:0007669"/>
    <property type="project" value="UniProtKB-KW"/>
</dbReference>
<evidence type="ECO:0000256" key="6">
    <source>
        <dbReference type="ARBA" id="ARBA00023136"/>
    </source>
</evidence>
<dbReference type="GO" id="GO:0042626">
    <property type="term" value="F:ATPase-coupled transmembrane transporter activity"/>
    <property type="evidence" value="ECO:0007669"/>
    <property type="project" value="TreeGrafter"/>
</dbReference>
<dbReference type="InterPro" id="IPR039421">
    <property type="entry name" value="Type_1_exporter"/>
</dbReference>
<evidence type="ECO:0000256" key="7">
    <source>
        <dbReference type="SAM" id="Phobius"/>
    </source>
</evidence>
<comment type="subcellular location">
    <subcellularLocation>
        <location evidence="1">Cell membrane</location>
        <topology evidence="1">Multi-pass membrane protein</topology>
    </subcellularLocation>
</comment>
<dbReference type="eggNOG" id="COG1132">
    <property type="taxonomic scope" value="Bacteria"/>
</dbReference>
<dbReference type="InterPro" id="IPR003439">
    <property type="entry name" value="ABC_transporter-like_ATP-bd"/>
</dbReference>
<protein>
    <submittedName>
        <fullName evidence="9">ABC transporter</fullName>
    </submittedName>
</protein>
<dbReference type="Gene3D" id="1.20.1560.10">
    <property type="entry name" value="ABC transporter type 1, transmembrane domain"/>
    <property type="match status" value="1"/>
</dbReference>
<evidence type="ECO:0000256" key="5">
    <source>
        <dbReference type="ARBA" id="ARBA00022989"/>
    </source>
</evidence>
<dbReference type="EMBL" id="JRMW01000032">
    <property type="protein sequence ID" value="KGF04297.1"/>
    <property type="molecule type" value="Genomic_DNA"/>
</dbReference>